<organism evidence="3 4">
    <name type="scientific">Hibiscus sabdariffa</name>
    <name type="common">roselle</name>
    <dbReference type="NCBI Taxonomy" id="183260"/>
    <lineage>
        <taxon>Eukaryota</taxon>
        <taxon>Viridiplantae</taxon>
        <taxon>Streptophyta</taxon>
        <taxon>Embryophyta</taxon>
        <taxon>Tracheophyta</taxon>
        <taxon>Spermatophyta</taxon>
        <taxon>Magnoliopsida</taxon>
        <taxon>eudicotyledons</taxon>
        <taxon>Gunneridae</taxon>
        <taxon>Pentapetalae</taxon>
        <taxon>rosids</taxon>
        <taxon>malvids</taxon>
        <taxon>Malvales</taxon>
        <taxon>Malvaceae</taxon>
        <taxon>Malvoideae</taxon>
        <taxon>Hibiscus</taxon>
    </lineage>
</organism>
<gene>
    <name evidence="3" type="ORF">V6N11_077919</name>
</gene>
<evidence type="ECO:0000313" key="3">
    <source>
        <dbReference type="EMBL" id="KAK9035895.1"/>
    </source>
</evidence>
<keyword evidence="1" id="KW-0472">Membrane</keyword>
<name>A0ABR2TEG7_9ROSI</name>
<dbReference type="InterPro" id="IPR056059">
    <property type="entry name" value="DUF7642"/>
</dbReference>
<feature type="transmembrane region" description="Helical" evidence="1">
    <location>
        <begin position="139"/>
        <end position="162"/>
    </location>
</feature>
<evidence type="ECO:0000259" key="2">
    <source>
        <dbReference type="Pfam" id="PF24649"/>
    </source>
</evidence>
<proteinExistence type="predicted"/>
<dbReference type="EMBL" id="JBBPBN010000006">
    <property type="protein sequence ID" value="KAK9035895.1"/>
    <property type="molecule type" value="Genomic_DNA"/>
</dbReference>
<comment type="caution">
    <text evidence="3">The sequence shown here is derived from an EMBL/GenBank/DDBJ whole genome shotgun (WGS) entry which is preliminary data.</text>
</comment>
<keyword evidence="4" id="KW-1185">Reference proteome</keyword>
<evidence type="ECO:0000256" key="1">
    <source>
        <dbReference type="SAM" id="Phobius"/>
    </source>
</evidence>
<protein>
    <recommendedName>
        <fullName evidence="2">DUF7642 domain-containing protein</fullName>
    </recommendedName>
</protein>
<accession>A0ABR2TEG7</accession>
<sequence length="360" mass="40280">MAACITPHYHVADAFLAEALACLQAIMFAKDLRRLLVSSLVLNPQYWKFQFKTLNKLNPNSFLFTFEVANHFPGFSVFAHKRMLLGHADDLSELGSSKDQLLADPEALEDDFKSESSEPILFAASFEELAGNNLQYDTIIWVSISLLLVLAWGVGIIMLLYLPFRRYVLQKDISSRKLYVTPSEIVYEVSRPSFIPFWGPVTIEKHVPLSKVIDIIIEQGWLQSVYGIHTFRIESIAQGKAAPVDELQVQGVANPALLRKVIVREAAKAIQEVGKSWKLPIVTGEVEAVSRMTSPFTEGRPILRSPAKSLKTTASSRHSSVERRAVMPGELFMQKLDEVTKSVKKIEFLIEKSQASSEGS</sequence>
<dbReference type="Proteomes" id="UP001396334">
    <property type="component" value="Unassembled WGS sequence"/>
</dbReference>
<dbReference type="PANTHER" id="PTHR35410:SF2">
    <property type="entry name" value="OS02G0640200 PROTEIN"/>
    <property type="match status" value="1"/>
</dbReference>
<keyword evidence="1" id="KW-0812">Transmembrane</keyword>
<feature type="domain" description="DUF7642" evidence="2">
    <location>
        <begin position="171"/>
        <end position="270"/>
    </location>
</feature>
<dbReference type="PANTHER" id="PTHR35410">
    <property type="entry name" value="EXPRESSED PROTEIN"/>
    <property type="match status" value="1"/>
</dbReference>
<keyword evidence="1" id="KW-1133">Transmembrane helix</keyword>
<reference evidence="3 4" key="1">
    <citation type="journal article" date="2024" name="G3 (Bethesda)">
        <title>Genome assembly of Hibiscus sabdariffa L. provides insights into metabolisms of medicinal natural products.</title>
        <authorList>
            <person name="Kim T."/>
        </authorList>
    </citation>
    <scope>NUCLEOTIDE SEQUENCE [LARGE SCALE GENOMIC DNA]</scope>
    <source>
        <strain evidence="3">TK-2024</strain>
        <tissue evidence="3">Old leaves</tissue>
    </source>
</reference>
<evidence type="ECO:0000313" key="4">
    <source>
        <dbReference type="Proteomes" id="UP001396334"/>
    </source>
</evidence>
<dbReference type="Pfam" id="PF24649">
    <property type="entry name" value="DUF7642"/>
    <property type="match status" value="1"/>
</dbReference>